<evidence type="ECO:0000313" key="2">
    <source>
        <dbReference type="EMBL" id="CAD8189797.1"/>
    </source>
</evidence>
<dbReference type="PANTHER" id="PTHR13138">
    <property type="entry name" value="PROTEIN LIN1"/>
    <property type="match status" value="1"/>
</dbReference>
<accession>A0A8S1WM57</accession>
<dbReference type="Proteomes" id="UP000689195">
    <property type="component" value="Unassembled WGS sequence"/>
</dbReference>
<feature type="compositionally biased region" description="Basic and acidic residues" evidence="1">
    <location>
        <begin position="133"/>
        <end position="146"/>
    </location>
</feature>
<dbReference type="PANTHER" id="PTHR13138:SF3">
    <property type="entry name" value="CD2 ANTIGEN CYTOPLASMIC TAIL-BINDING PROTEIN 2"/>
    <property type="match status" value="1"/>
</dbReference>
<comment type="caution">
    <text evidence="2">The sequence shown here is derived from an EMBL/GenBank/DDBJ whole genome shotgun (WGS) entry which is preliminary data.</text>
</comment>
<dbReference type="EMBL" id="CAJJDO010000094">
    <property type="protein sequence ID" value="CAD8189797.1"/>
    <property type="molecule type" value="Genomic_DNA"/>
</dbReference>
<name>A0A8S1WM57_9CILI</name>
<dbReference type="InterPro" id="IPR039905">
    <property type="entry name" value="CD2BP2/Lin1"/>
</dbReference>
<gene>
    <name evidence="2" type="ORF">PPENT_87.1.T0940214</name>
</gene>
<keyword evidence="3" id="KW-1185">Reference proteome</keyword>
<sequence>MQLMIDFRINFIINYEKTRKLNRRISQCIQKQAQKAKGNRTVFEADLNFNGAPKKFVKLNESKQTLKSIKDQIDYFGYEIELFNIKNERDVGKFDDSGYFIFDRAKDKSVNDAWLDQLDQKEVEVVENQQTTEKQKQQEEPKENQDVKLEQLSIDQLKEIRYELLETNENASQAMKRVRTKLAKLQKKVFKKNVRKGNSKQNQNQMTQENIYDAYDESKQTLDILVDICNTIVKKSNDPSIYYIKKKKNQYLKSIPFRTG</sequence>
<evidence type="ECO:0000313" key="3">
    <source>
        <dbReference type="Proteomes" id="UP000689195"/>
    </source>
</evidence>
<organism evidence="2 3">
    <name type="scientific">Paramecium pentaurelia</name>
    <dbReference type="NCBI Taxonomy" id="43138"/>
    <lineage>
        <taxon>Eukaryota</taxon>
        <taxon>Sar</taxon>
        <taxon>Alveolata</taxon>
        <taxon>Ciliophora</taxon>
        <taxon>Intramacronucleata</taxon>
        <taxon>Oligohymenophorea</taxon>
        <taxon>Peniculida</taxon>
        <taxon>Parameciidae</taxon>
        <taxon>Paramecium</taxon>
    </lineage>
</organism>
<dbReference type="AlphaFoldDB" id="A0A8S1WM57"/>
<dbReference type="OrthoDB" id="331341at2759"/>
<dbReference type="GO" id="GO:0005682">
    <property type="term" value="C:U5 snRNP"/>
    <property type="evidence" value="ECO:0007669"/>
    <property type="project" value="InterPro"/>
</dbReference>
<evidence type="ECO:0000256" key="1">
    <source>
        <dbReference type="SAM" id="MobiDB-lite"/>
    </source>
</evidence>
<reference evidence="2" key="1">
    <citation type="submission" date="2021-01" db="EMBL/GenBank/DDBJ databases">
        <authorList>
            <consortium name="Genoscope - CEA"/>
            <person name="William W."/>
        </authorList>
    </citation>
    <scope>NUCLEOTIDE SEQUENCE</scope>
</reference>
<feature type="region of interest" description="Disordered" evidence="1">
    <location>
        <begin position="126"/>
        <end position="146"/>
    </location>
</feature>
<protein>
    <submittedName>
        <fullName evidence="2">Uncharacterized protein</fullName>
    </submittedName>
</protein>
<proteinExistence type="predicted"/>